<gene>
    <name evidence="9" type="ORF">DU002_13220</name>
</gene>
<dbReference type="PANTHER" id="PTHR11080:SF2">
    <property type="entry name" value="LD05707P"/>
    <property type="match status" value="1"/>
</dbReference>
<dbReference type="GO" id="GO:0008936">
    <property type="term" value="F:nicotinamidase activity"/>
    <property type="evidence" value="ECO:0007669"/>
    <property type="project" value="UniProtKB-EC"/>
</dbReference>
<dbReference type="CDD" id="cd01011">
    <property type="entry name" value="nicotinamidase"/>
    <property type="match status" value="1"/>
</dbReference>
<feature type="domain" description="Isochorismatase-like" evidence="8">
    <location>
        <begin position="56"/>
        <end position="201"/>
    </location>
</feature>
<comment type="pathway">
    <text evidence="5">Cofactor biosynthesis; nicotinate biosynthesis; nicotinate from nicotinamide: step 1/1.</text>
</comment>
<keyword evidence="4" id="KW-0378">Hydrolase</keyword>
<evidence type="ECO:0000256" key="1">
    <source>
        <dbReference type="ARBA" id="ARBA00006336"/>
    </source>
</evidence>
<dbReference type="GO" id="GO:0046872">
    <property type="term" value="F:metal ion binding"/>
    <property type="evidence" value="ECO:0007669"/>
    <property type="project" value="UniProtKB-KW"/>
</dbReference>
<dbReference type="OrthoDB" id="9791276at2"/>
<evidence type="ECO:0000313" key="9">
    <source>
        <dbReference type="EMBL" id="RCU48750.1"/>
    </source>
</evidence>
<evidence type="ECO:0000259" key="8">
    <source>
        <dbReference type="Pfam" id="PF00857"/>
    </source>
</evidence>
<keyword evidence="2" id="KW-0662">Pyridine nucleotide biosynthesis</keyword>
<comment type="similarity">
    <text evidence="1">Belongs to the isochorismatase family.</text>
</comment>
<sequence>MNKRNLIASIDVDPQKTFTPLCPNELPVPGGDEIGPALNAMASFADLRVVTKDAHSPSAPWVVKSHDEMLQPLAMPNADLTWVAHAVPGTVGFELLDELPALEAYDFHVYKGMEPEMHPYGACYHDLNDRMSTGLIEWLRCKQVTTTLVAGLALDYCVKTTAIQLKNAGFNVIVVIEACRGIADESIHAARLELEQAGVKICENVVELPSFLGDAVAPANG</sequence>
<name>A0A368NF67_9GAMM</name>
<evidence type="ECO:0000256" key="2">
    <source>
        <dbReference type="ARBA" id="ARBA00022642"/>
    </source>
</evidence>
<evidence type="ECO:0000256" key="6">
    <source>
        <dbReference type="ARBA" id="ARBA00039017"/>
    </source>
</evidence>
<dbReference type="Pfam" id="PF00857">
    <property type="entry name" value="Isochorismatase"/>
    <property type="match status" value="1"/>
</dbReference>
<organism evidence="9 10">
    <name type="scientific">Corallincola holothuriorum</name>
    <dbReference type="NCBI Taxonomy" id="2282215"/>
    <lineage>
        <taxon>Bacteria</taxon>
        <taxon>Pseudomonadati</taxon>
        <taxon>Pseudomonadota</taxon>
        <taxon>Gammaproteobacteria</taxon>
        <taxon>Alteromonadales</taxon>
        <taxon>Psychromonadaceae</taxon>
        <taxon>Corallincola</taxon>
    </lineage>
</organism>
<protein>
    <recommendedName>
        <fullName evidence="6">nicotinamidase</fullName>
        <ecNumber evidence="6">3.5.1.19</ecNumber>
    </recommendedName>
    <alternativeName>
        <fullName evidence="7">Nicotinamide deamidase</fullName>
    </alternativeName>
</protein>
<dbReference type="InterPro" id="IPR036380">
    <property type="entry name" value="Isochorismatase-like_sf"/>
</dbReference>
<dbReference type="EMBL" id="QPID01000008">
    <property type="protein sequence ID" value="RCU48750.1"/>
    <property type="molecule type" value="Genomic_DNA"/>
</dbReference>
<keyword evidence="10" id="KW-1185">Reference proteome</keyword>
<reference evidence="9 10" key="1">
    <citation type="submission" date="2018-07" db="EMBL/GenBank/DDBJ databases">
        <title>Corallincola holothuriorum sp. nov., a new facultative anaerobe isolated from sea cucumber Apostichopus japonicus.</title>
        <authorList>
            <person name="Xia H."/>
        </authorList>
    </citation>
    <scope>NUCLEOTIDE SEQUENCE [LARGE SCALE GENOMIC DNA]</scope>
    <source>
        <strain evidence="9 10">C4</strain>
    </source>
</reference>
<accession>A0A368NF67</accession>
<comment type="caution">
    <text evidence="9">The sequence shown here is derived from an EMBL/GenBank/DDBJ whole genome shotgun (WGS) entry which is preliminary data.</text>
</comment>
<evidence type="ECO:0000256" key="3">
    <source>
        <dbReference type="ARBA" id="ARBA00022723"/>
    </source>
</evidence>
<dbReference type="RefSeq" id="WP_114338874.1">
    <property type="nucleotide sequence ID" value="NZ_QPID01000008.1"/>
</dbReference>
<evidence type="ECO:0000256" key="7">
    <source>
        <dbReference type="ARBA" id="ARBA00043224"/>
    </source>
</evidence>
<evidence type="ECO:0000313" key="10">
    <source>
        <dbReference type="Proteomes" id="UP000252558"/>
    </source>
</evidence>
<dbReference type="Proteomes" id="UP000252558">
    <property type="component" value="Unassembled WGS sequence"/>
</dbReference>
<dbReference type="Gene3D" id="3.40.50.850">
    <property type="entry name" value="Isochorismatase-like"/>
    <property type="match status" value="1"/>
</dbReference>
<dbReference type="InterPro" id="IPR000868">
    <property type="entry name" value="Isochorismatase-like_dom"/>
</dbReference>
<evidence type="ECO:0000256" key="4">
    <source>
        <dbReference type="ARBA" id="ARBA00022801"/>
    </source>
</evidence>
<keyword evidence="3" id="KW-0479">Metal-binding</keyword>
<evidence type="ECO:0000256" key="5">
    <source>
        <dbReference type="ARBA" id="ARBA00037900"/>
    </source>
</evidence>
<dbReference type="InterPro" id="IPR052347">
    <property type="entry name" value="Isochorismatase_Nicotinamidase"/>
</dbReference>
<dbReference type="SUPFAM" id="SSF52499">
    <property type="entry name" value="Isochorismatase-like hydrolases"/>
    <property type="match status" value="1"/>
</dbReference>
<dbReference type="AlphaFoldDB" id="A0A368NF67"/>
<dbReference type="GO" id="GO:0019363">
    <property type="term" value="P:pyridine nucleotide biosynthetic process"/>
    <property type="evidence" value="ECO:0007669"/>
    <property type="project" value="UniProtKB-KW"/>
</dbReference>
<proteinExistence type="inferred from homology"/>
<dbReference type="PANTHER" id="PTHR11080">
    <property type="entry name" value="PYRAZINAMIDASE/NICOTINAMIDASE"/>
    <property type="match status" value="1"/>
</dbReference>
<dbReference type="EC" id="3.5.1.19" evidence="6"/>